<dbReference type="EMBL" id="FQZL01000059">
    <property type="protein sequence ID" value="SHJ90672.1"/>
    <property type="molecule type" value="Genomic_DNA"/>
</dbReference>
<keyword evidence="6" id="KW-0067">ATP-binding</keyword>
<dbReference type="CDD" id="cd05403">
    <property type="entry name" value="NT_KNTase_like"/>
    <property type="match status" value="1"/>
</dbReference>
<protein>
    <recommendedName>
        <fullName evidence="8">Polymerase beta nucleotidyltransferase domain-containing protein</fullName>
    </recommendedName>
</protein>
<keyword evidence="5" id="KW-0547">Nucleotide-binding</keyword>
<dbReference type="PANTHER" id="PTHR33571">
    <property type="entry name" value="SSL8005 PROTEIN"/>
    <property type="match status" value="1"/>
</dbReference>
<feature type="domain" description="Polymerase beta nucleotidyltransferase" evidence="8">
    <location>
        <begin position="11"/>
        <end position="93"/>
    </location>
</feature>
<dbReference type="InterPro" id="IPR043519">
    <property type="entry name" value="NT_sf"/>
</dbReference>
<dbReference type="STRING" id="1121476.SAMN02745751_03685"/>
<evidence type="ECO:0000256" key="7">
    <source>
        <dbReference type="ARBA" id="ARBA00022842"/>
    </source>
</evidence>
<gene>
    <name evidence="9" type="ORF">SAMN02745751_03685</name>
</gene>
<evidence type="ECO:0000313" key="10">
    <source>
        <dbReference type="Proteomes" id="UP000184052"/>
    </source>
</evidence>
<keyword evidence="4" id="KW-0479">Metal-binding</keyword>
<evidence type="ECO:0000256" key="2">
    <source>
        <dbReference type="ARBA" id="ARBA00022679"/>
    </source>
</evidence>
<evidence type="ECO:0000259" key="8">
    <source>
        <dbReference type="Pfam" id="PF18765"/>
    </source>
</evidence>
<accession>A0A1M6N4U4</accession>
<comment type="cofactor">
    <cofactor evidence="1">
        <name>Mg(2+)</name>
        <dbReference type="ChEBI" id="CHEBI:18420"/>
    </cofactor>
</comment>
<dbReference type="InterPro" id="IPR041633">
    <property type="entry name" value="Polbeta"/>
</dbReference>
<sequence length="96" mass="10683">MRLNEILEKSKEIHEIIHKNNGNSIKIFGSVANDSASENSDIDFLVKFNKNASLFDLVEIKIELEDLLGNKVDVVSENGLKNNDIGKSIKRSAISI</sequence>
<dbReference type="GO" id="GO:0005524">
    <property type="term" value="F:ATP binding"/>
    <property type="evidence" value="ECO:0007669"/>
    <property type="project" value="UniProtKB-KW"/>
</dbReference>
<evidence type="ECO:0000256" key="6">
    <source>
        <dbReference type="ARBA" id="ARBA00022840"/>
    </source>
</evidence>
<proteinExistence type="predicted"/>
<dbReference type="PANTHER" id="PTHR33571:SF14">
    <property type="entry name" value="PROTEIN ADENYLYLTRANSFERASE MJ0435-RELATED"/>
    <property type="match status" value="1"/>
</dbReference>
<dbReference type="GO" id="GO:0046872">
    <property type="term" value="F:metal ion binding"/>
    <property type="evidence" value="ECO:0007669"/>
    <property type="project" value="UniProtKB-KW"/>
</dbReference>
<dbReference type="Pfam" id="PF18765">
    <property type="entry name" value="Polbeta"/>
    <property type="match status" value="1"/>
</dbReference>
<dbReference type="SUPFAM" id="SSF81301">
    <property type="entry name" value="Nucleotidyltransferase"/>
    <property type="match status" value="1"/>
</dbReference>
<keyword evidence="3" id="KW-0548">Nucleotidyltransferase</keyword>
<reference evidence="9 10" key="1">
    <citation type="submission" date="2016-11" db="EMBL/GenBank/DDBJ databases">
        <authorList>
            <person name="Jaros S."/>
            <person name="Januszkiewicz K."/>
            <person name="Wedrychowicz H."/>
        </authorList>
    </citation>
    <scope>NUCLEOTIDE SEQUENCE [LARGE SCALE GENOMIC DNA]</scope>
    <source>
        <strain evidence="9 10">DSM 17477</strain>
    </source>
</reference>
<dbReference type="GO" id="GO:0016779">
    <property type="term" value="F:nucleotidyltransferase activity"/>
    <property type="evidence" value="ECO:0007669"/>
    <property type="project" value="UniProtKB-KW"/>
</dbReference>
<organism evidence="9 10">
    <name type="scientific">Dethiosulfatibacter aminovorans DSM 17477</name>
    <dbReference type="NCBI Taxonomy" id="1121476"/>
    <lineage>
        <taxon>Bacteria</taxon>
        <taxon>Bacillati</taxon>
        <taxon>Bacillota</taxon>
        <taxon>Tissierellia</taxon>
        <taxon>Dethiosulfatibacter</taxon>
    </lineage>
</organism>
<evidence type="ECO:0000313" key="9">
    <source>
        <dbReference type="EMBL" id="SHJ90672.1"/>
    </source>
</evidence>
<evidence type="ECO:0000256" key="1">
    <source>
        <dbReference type="ARBA" id="ARBA00001946"/>
    </source>
</evidence>
<evidence type="ECO:0000256" key="3">
    <source>
        <dbReference type="ARBA" id="ARBA00022695"/>
    </source>
</evidence>
<evidence type="ECO:0000256" key="5">
    <source>
        <dbReference type="ARBA" id="ARBA00022741"/>
    </source>
</evidence>
<dbReference type="InterPro" id="IPR052038">
    <property type="entry name" value="Type-VII_TA_antitoxin"/>
</dbReference>
<dbReference type="AlphaFoldDB" id="A0A1M6N4U4"/>
<evidence type="ECO:0000256" key="4">
    <source>
        <dbReference type="ARBA" id="ARBA00022723"/>
    </source>
</evidence>
<dbReference type="Gene3D" id="3.30.460.10">
    <property type="entry name" value="Beta Polymerase, domain 2"/>
    <property type="match status" value="1"/>
</dbReference>
<keyword evidence="7" id="KW-0460">Magnesium</keyword>
<keyword evidence="10" id="KW-1185">Reference proteome</keyword>
<dbReference type="Proteomes" id="UP000184052">
    <property type="component" value="Unassembled WGS sequence"/>
</dbReference>
<keyword evidence="2" id="KW-0808">Transferase</keyword>
<name>A0A1M6N4U4_9FIRM</name>